<evidence type="ECO:0000256" key="1">
    <source>
        <dbReference type="ARBA" id="ARBA00012552"/>
    </source>
</evidence>
<dbReference type="AlphaFoldDB" id="A0A5C8J3M1"/>
<dbReference type="GO" id="GO:0003724">
    <property type="term" value="F:RNA helicase activity"/>
    <property type="evidence" value="ECO:0007669"/>
    <property type="project" value="UniProtKB-EC"/>
</dbReference>
<reference evidence="17 18" key="1">
    <citation type="submission" date="2019-08" db="EMBL/GenBank/DDBJ databases">
        <authorList>
            <person name="Shi S."/>
        </authorList>
    </citation>
    <scope>NUCLEOTIDE SEQUENCE [LARGE SCALE GENOMIC DNA]</scope>
    <source>
        <strain evidence="17 18">GY10130</strain>
    </source>
</reference>
<dbReference type="InterPro" id="IPR001650">
    <property type="entry name" value="Helicase_C-like"/>
</dbReference>
<evidence type="ECO:0000256" key="13">
    <source>
        <dbReference type="SAM" id="MobiDB-lite"/>
    </source>
</evidence>
<keyword evidence="5 12" id="KW-0347">Helicase</keyword>
<dbReference type="GO" id="GO:0005829">
    <property type="term" value="C:cytosol"/>
    <property type="evidence" value="ECO:0007669"/>
    <property type="project" value="TreeGrafter"/>
</dbReference>
<dbReference type="InterPro" id="IPR014014">
    <property type="entry name" value="RNA_helicase_DEAD_Q_motif"/>
</dbReference>
<evidence type="ECO:0000256" key="3">
    <source>
        <dbReference type="ARBA" id="ARBA00022741"/>
    </source>
</evidence>
<dbReference type="Pfam" id="PF00270">
    <property type="entry name" value="DEAD"/>
    <property type="match status" value="1"/>
</dbReference>
<dbReference type="PANTHER" id="PTHR47963:SF8">
    <property type="entry name" value="ATP-DEPENDENT RNA HELICASE DEAD"/>
    <property type="match status" value="1"/>
</dbReference>
<comment type="catalytic activity">
    <reaction evidence="9">
        <text>ATP + H2O = ADP + phosphate + H(+)</text>
        <dbReference type="Rhea" id="RHEA:13065"/>
        <dbReference type="ChEBI" id="CHEBI:15377"/>
        <dbReference type="ChEBI" id="CHEBI:15378"/>
        <dbReference type="ChEBI" id="CHEBI:30616"/>
        <dbReference type="ChEBI" id="CHEBI:43474"/>
        <dbReference type="ChEBI" id="CHEBI:456216"/>
        <dbReference type="EC" id="3.6.4.13"/>
    </reaction>
</comment>
<feature type="domain" description="DEAD-box RNA helicase Q" evidence="16">
    <location>
        <begin position="4"/>
        <end position="32"/>
    </location>
</feature>
<dbReference type="PROSITE" id="PS00039">
    <property type="entry name" value="DEAD_ATP_HELICASE"/>
    <property type="match status" value="1"/>
</dbReference>
<dbReference type="CDD" id="cd12252">
    <property type="entry name" value="RRM_DbpA"/>
    <property type="match status" value="1"/>
</dbReference>
<evidence type="ECO:0000256" key="8">
    <source>
        <dbReference type="ARBA" id="ARBA00038437"/>
    </source>
</evidence>
<dbReference type="InterPro" id="IPR011545">
    <property type="entry name" value="DEAD/DEAH_box_helicase_dom"/>
</dbReference>
<feature type="compositionally biased region" description="Gly residues" evidence="13">
    <location>
        <begin position="579"/>
        <end position="592"/>
    </location>
</feature>
<comment type="similarity">
    <text evidence="8 12">Belongs to the DEAD box helicase family.</text>
</comment>
<dbReference type="CDD" id="cd18787">
    <property type="entry name" value="SF2_C_DEAD"/>
    <property type="match status" value="1"/>
</dbReference>
<dbReference type="Pfam" id="PF03880">
    <property type="entry name" value="DbpA"/>
    <property type="match status" value="1"/>
</dbReference>
<keyword evidence="18" id="KW-1185">Reference proteome</keyword>
<dbReference type="EMBL" id="VRTY01000107">
    <property type="protein sequence ID" value="TXK29672.1"/>
    <property type="molecule type" value="Genomic_DNA"/>
</dbReference>
<keyword evidence="4 12" id="KW-0378">Hydrolase</keyword>
<evidence type="ECO:0000256" key="4">
    <source>
        <dbReference type="ARBA" id="ARBA00022801"/>
    </source>
</evidence>
<feature type="compositionally biased region" description="Basic and acidic residues" evidence="13">
    <location>
        <begin position="560"/>
        <end position="577"/>
    </location>
</feature>
<evidence type="ECO:0000256" key="12">
    <source>
        <dbReference type="RuleBase" id="RU000492"/>
    </source>
</evidence>
<dbReference type="InterPro" id="IPR050547">
    <property type="entry name" value="DEAD_box_RNA_helicases"/>
</dbReference>
<evidence type="ECO:0000313" key="18">
    <source>
        <dbReference type="Proteomes" id="UP000321926"/>
    </source>
</evidence>
<dbReference type="FunFam" id="3.40.50.300:FF:000108">
    <property type="entry name" value="ATP-dependent RNA helicase RhlE"/>
    <property type="match status" value="1"/>
</dbReference>
<dbReference type="SUPFAM" id="SSF52540">
    <property type="entry name" value="P-loop containing nucleoside triphosphate hydrolases"/>
    <property type="match status" value="1"/>
</dbReference>
<evidence type="ECO:0000256" key="6">
    <source>
        <dbReference type="ARBA" id="ARBA00022840"/>
    </source>
</evidence>
<gene>
    <name evidence="17" type="ORF">FVR03_20420</name>
</gene>
<keyword evidence="2" id="KW-0963">Cytoplasm</keyword>
<dbReference type="GO" id="GO:0042255">
    <property type="term" value="P:ribosome assembly"/>
    <property type="evidence" value="ECO:0007669"/>
    <property type="project" value="UniProtKB-ARBA"/>
</dbReference>
<dbReference type="InterPro" id="IPR005580">
    <property type="entry name" value="DbpA/CsdA_RNA-bd_dom"/>
</dbReference>
<dbReference type="CDD" id="cd00268">
    <property type="entry name" value="DEADc"/>
    <property type="match status" value="1"/>
</dbReference>
<feature type="short sequence motif" description="Q motif" evidence="11">
    <location>
        <begin position="4"/>
        <end position="32"/>
    </location>
</feature>
<evidence type="ECO:0000256" key="2">
    <source>
        <dbReference type="ARBA" id="ARBA00022490"/>
    </source>
</evidence>
<dbReference type="Proteomes" id="UP000321926">
    <property type="component" value="Unassembled WGS sequence"/>
</dbReference>
<dbReference type="RefSeq" id="WP_147923628.1">
    <property type="nucleotide sequence ID" value="NZ_VRTY01000107.1"/>
</dbReference>
<evidence type="ECO:0000256" key="7">
    <source>
        <dbReference type="ARBA" id="ARBA00023016"/>
    </source>
</evidence>
<dbReference type="PANTHER" id="PTHR47963">
    <property type="entry name" value="DEAD-BOX ATP-DEPENDENT RNA HELICASE 47, MITOCHONDRIAL"/>
    <property type="match status" value="1"/>
</dbReference>
<dbReference type="Gene3D" id="3.30.70.330">
    <property type="match status" value="1"/>
</dbReference>
<feature type="domain" description="Helicase ATP-binding" evidence="14">
    <location>
        <begin position="35"/>
        <end position="206"/>
    </location>
</feature>
<dbReference type="PROSITE" id="PS51195">
    <property type="entry name" value="Q_MOTIF"/>
    <property type="match status" value="1"/>
</dbReference>
<keyword evidence="3 12" id="KW-0547">Nucleotide-binding</keyword>
<dbReference type="GO" id="GO:0033592">
    <property type="term" value="F:RNA strand annealing activity"/>
    <property type="evidence" value="ECO:0007669"/>
    <property type="project" value="TreeGrafter"/>
</dbReference>
<name>A0A5C8J3M1_9BACT</name>
<evidence type="ECO:0000256" key="5">
    <source>
        <dbReference type="ARBA" id="ARBA00022806"/>
    </source>
</evidence>
<dbReference type="InterPro" id="IPR000629">
    <property type="entry name" value="RNA-helicase_DEAD-box_CS"/>
</dbReference>
<dbReference type="Pfam" id="PF00271">
    <property type="entry name" value="Helicase_C"/>
    <property type="match status" value="1"/>
</dbReference>
<dbReference type="PROSITE" id="PS51192">
    <property type="entry name" value="HELICASE_ATP_BIND_1"/>
    <property type="match status" value="1"/>
</dbReference>
<accession>A0A5C8J3M1</accession>
<evidence type="ECO:0000256" key="11">
    <source>
        <dbReference type="PROSITE-ProRule" id="PRU00552"/>
    </source>
</evidence>
<dbReference type="GO" id="GO:0016787">
    <property type="term" value="F:hydrolase activity"/>
    <property type="evidence" value="ECO:0007669"/>
    <property type="project" value="UniProtKB-KW"/>
</dbReference>
<dbReference type="Pfam" id="PF25399">
    <property type="entry name" value="DeaD_dimer"/>
    <property type="match status" value="1"/>
</dbReference>
<dbReference type="InterPro" id="IPR012677">
    <property type="entry name" value="Nucleotide-bd_a/b_plait_sf"/>
</dbReference>
<feature type="compositionally biased region" description="Basic and acidic residues" evidence="13">
    <location>
        <begin position="538"/>
        <end position="552"/>
    </location>
</feature>
<proteinExistence type="inferred from homology"/>
<dbReference type="SMART" id="SM00490">
    <property type="entry name" value="HELICc"/>
    <property type="match status" value="1"/>
</dbReference>
<evidence type="ECO:0000256" key="9">
    <source>
        <dbReference type="ARBA" id="ARBA00047984"/>
    </source>
</evidence>
<organism evidence="17 18">
    <name type="scientific">Pontibacter qinzhouensis</name>
    <dbReference type="NCBI Taxonomy" id="2603253"/>
    <lineage>
        <taxon>Bacteria</taxon>
        <taxon>Pseudomonadati</taxon>
        <taxon>Bacteroidota</taxon>
        <taxon>Cytophagia</taxon>
        <taxon>Cytophagales</taxon>
        <taxon>Hymenobacteraceae</taxon>
        <taxon>Pontibacter</taxon>
    </lineage>
</organism>
<feature type="compositionally biased region" description="Basic and acidic residues" evidence="13">
    <location>
        <begin position="593"/>
        <end position="608"/>
    </location>
</feature>
<keyword evidence="7" id="KW-0346">Stress response</keyword>
<dbReference type="InterPro" id="IPR014001">
    <property type="entry name" value="Helicase_ATP-bd"/>
</dbReference>
<sequence>MNKIRFDELPLSPEVQRAVADMGFEEASPIQTQAIPIVLEGRDIIGQAQTGTGKTAAFGIPTIEGIDETNRNVQALILCPTRELAIQVSGEIQKLAKYKPGISVVPIYGGQPYERQLRALKQGVQIVIGTPGRVMDHIERGTLVLDNVKKIILDEADEMLDMGFREDIEFVLKQIPTDRQTIFFSATMSKPIMELTKAYQTDPVVVKVVHTELTVENIEQVYFEVRSSMKGEVLSRLLDMYNLKSAIVFCNTKRMVDELVSNLQARGYFADGLHGDMNQNQRSNVMQKFRNATLEILVATDVAARGLDVDNVEAVFNYDLPQDEEAYVHRIGRTGRAGKSGKAFSFVGGRTDVFKLKDIMRYTKAKIVMQQVPTYEDVNEIRTNMFFGKVKEVLAKGPLTKHLGRIERFIAENEEFTSLEIAAALLKMSMKEAKTKEQGMEAEKGLGKSKDGFDRLFITIGKKDRVHPRDLIELLSNNSSIPAGKVGDIDLYDKFSFVEVPSEYTADIVQSMGRIEVEGRMVSIEKAQKKGTGAAEGGRGDRGGFGGERSDRGGFGGDRGGSRGDRGGFGGGDRDSRGSYGGGGGGSRFGGRGGRDDRGGDRGGERGGFRKKRF</sequence>
<evidence type="ECO:0000313" key="17">
    <source>
        <dbReference type="EMBL" id="TXK29672.1"/>
    </source>
</evidence>
<dbReference type="GO" id="GO:0005840">
    <property type="term" value="C:ribosome"/>
    <property type="evidence" value="ECO:0007669"/>
    <property type="project" value="TreeGrafter"/>
</dbReference>
<dbReference type="InterPro" id="IPR027417">
    <property type="entry name" value="P-loop_NTPase"/>
</dbReference>
<dbReference type="GO" id="GO:0005524">
    <property type="term" value="F:ATP binding"/>
    <property type="evidence" value="ECO:0007669"/>
    <property type="project" value="UniProtKB-KW"/>
</dbReference>
<feature type="domain" description="Helicase C-terminal" evidence="15">
    <location>
        <begin position="217"/>
        <end position="380"/>
    </location>
</feature>
<evidence type="ECO:0000256" key="10">
    <source>
        <dbReference type="ARBA" id="ARBA00074363"/>
    </source>
</evidence>
<evidence type="ECO:0000259" key="15">
    <source>
        <dbReference type="PROSITE" id="PS51194"/>
    </source>
</evidence>
<dbReference type="InterPro" id="IPR044742">
    <property type="entry name" value="DEAD/DEAH_RhlB"/>
</dbReference>
<dbReference type="InterPro" id="IPR057325">
    <property type="entry name" value="DeaD_dimer"/>
</dbReference>
<protein>
    <recommendedName>
        <fullName evidence="10">DEAD-box ATP-dependent RNA helicase RhpA</fullName>
        <ecNumber evidence="1">3.6.4.13</ecNumber>
    </recommendedName>
</protein>
<evidence type="ECO:0000259" key="16">
    <source>
        <dbReference type="PROSITE" id="PS51195"/>
    </source>
</evidence>
<dbReference type="Gene3D" id="3.40.50.300">
    <property type="entry name" value="P-loop containing nucleotide triphosphate hydrolases"/>
    <property type="match status" value="2"/>
</dbReference>
<keyword evidence="6 12" id="KW-0067">ATP-binding</keyword>
<feature type="region of interest" description="Disordered" evidence="13">
    <location>
        <begin position="527"/>
        <end position="614"/>
    </location>
</feature>
<dbReference type="SMART" id="SM00487">
    <property type="entry name" value="DEXDc"/>
    <property type="match status" value="1"/>
</dbReference>
<evidence type="ECO:0000259" key="14">
    <source>
        <dbReference type="PROSITE" id="PS51192"/>
    </source>
</evidence>
<dbReference type="PROSITE" id="PS51194">
    <property type="entry name" value="HELICASE_CTER"/>
    <property type="match status" value="1"/>
</dbReference>
<dbReference type="OrthoDB" id="974172at2"/>
<dbReference type="EC" id="3.6.4.13" evidence="1"/>
<dbReference type="GO" id="GO:0009409">
    <property type="term" value="P:response to cold"/>
    <property type="evidence" value="ECO:0007669"/>
    <property type="project" value="TreeGrafter"/>
</dbReference>
<comment type="caution">
    <text evidence="17">The sequence shown here is derived from an EMBL/GenBank/DDBJ whole genome shotgun (WGS) entry which is preliminary data.</text>
</comment>